<accession>A0A386AZ49</accession>
<dbReference type="Gene3D" id="2.40.40.20">
    <property type="match status" value="1"/>
</dbReference>
<protein>
    <recommendedName>
        <fullName evidence="9">DNA-directed RNA polymerase subunit</fullName>
        <ecNumber evidence="9">2.7.7.6</ecNumber>
    </recommendedName>
</protein>
<evidence type="ECO:0000256" key="2">
    <source>
        <dbReference type="ARBA" id="ARBA00007207"/>
    </source>
</evidence>
<keyword evidence="10" id="KW-1133">Transmembrane helix</keyword>
<dbReference type="InterPro" id="IPR007080">
    <property type="entry name" value="RNA_pol_Rpb1_1"/>
</dbReference>
<keyword evidence="10" id="KW-0812">Transmembrane</keyword>
<evidence type="ECO:0000256" key="1">
    <source>
        <dbReference type="ARBA" id="ARBA00004026"/>
    </source>
</evidence>
<dbReference type="EC" id="2.7.7.6" evidence="9"/>
<gene>
    <name evidence="12" type="primary">rpoC1</name>
</gene>
<dbReference type="AlphaFoldDB" id="A0A386AZ49"/>
<reference evidence="12" key="2">
    <citation type="journal article" date="2019" name="Mol. Phylogenet. Evol.">
        <title>Reassessment of the classification of bryopsidales (chlorophyta) based on chloroplast phylogenomic analyses.</title>
        <authorList>
            <person name="Cremen M.C."/>
            <person name="Leliaert F."/>
            <person name="West J."/>
            <person name="Lam D.W."/>
            <person name="Shimada S."/>
            <person name="Lopez-Bautista J.M."/>
            <person name="Verbruggen H."/>
        </authorList>
    </citation>
    <scope>NUCLEOTIDE SEQUENCE</scope>
</reference>
<dbReference type="SUPFAM" id="SSF64484">
    <property type="entry name" value="beta and beta-prime subunits of DNA dependent RNA-polymerase"/>
    <property type="match status" value="1"/>
</dbReference>
<dbReference type="InterPro" id="IPR000722">
    <property type="entry name" value="RNA_pol_asu"/>
</dbReference>
<sequence>MKLSGICLSLATSRLIRRWAQKKLPNGKKIDGQVLYPKTVNYQTLQPERDGLFCERIFGPSRTALCACGRPPSRGDKFCLKCEVEYVSPRVRRYRLGYIELKTAIAHTWFSKKYSNLFSLFLNLSTQKVENLISCTENITRHIFVRNLKPTKSEFILPSRTLDYSTFVNQKIQIDYWNLKKKKFRSFQLLKEFEIDFKKLKIYKSFSHCTNHFSFKNEDKKKSLWRFGGVRDAALFFGISLIPKMFTWTISFNWICFLFYFICYPRKKDFLNKYYPGPPNLTNYSGLESRLHSFTGPQIIRTWLAQLTQKNYFDGRLIENQMRLQLFVIQQKEQLIDTELVEKDSYTLSQKTNCLRRLKYLRYFRYAKVNPASMILGALPILPPDLRPIIQLNSATLAVADLNKLYKNVILRNQRIGDLTVDRNFNCLNSEALQYGQQLLQESINALIDNNPEDDPEYEPETEIERKNKRPLKSLSDLFKGKQGRFRQNLLGKRVDYSGRSVIVVGPYLKIYECGLPQDLAYELFQPFLVRILLLKNKALTIFGAKRLLKKKPFFIFHWLKDIVKNHPILLNRAPTLHRLNVQAFQPRLIQGKAILLHPLVCSGFNADFDGDQMGVHIPLCYETRAEAWKILWSQNFLFSPANGSLSCSPSQDIILGSSYLTMKGFLGFNYLDSQILNCQSIKDLFFEKPLFLKTIAPYKNSNNIEKNEKTVSENSFISFSKISFLPLMQVPIWVSYNPILYEFDAEKKKQKLLEIRLNYYGKFQKFRPQIYQQYHSTGAEIIRKVRTTYGRQKVYENLF</sequence>
<dbReference type="GO" id="GO:0003677">
    <property type="term" value="F:DNA binding"/>
    <property type="evidence" value="ECO:0007669"/>
    <property type="project" value="InterPro"/>
</dbReference>
<feature type="domain" description="RNA polymerase N-terminal" evidence="11">
    <location>
        <begin position="372"/>
        <end position="662"/>
    </location>
</feature>
<keyword evidence="7 9" id="KW-0804">Transcription</keyword>
<proteinExistence type="inferred from homology"/>
<dbReference type="InterPro" id="IPR045867">
    <property type="entry name" value="DNA-dir_RpoC_beta_prime"/>
</dbReference>
<evidence type="ECO:0000256" key="4">
    <source>
        <dbReference type="ARBA" id="ARBA00022640"/>
    </source>
</evidence>
<keyword evidence="10" id="KW-0472">Membrane</keyword>
<reference evidence="12" key="1">
    <citation type="submission" date="2018-07" db="EMBL/GenBank/DDBJ databases">
        <authorList>
            <person name="Quirk P.G."/>
            <person name="Krulwich T.A."/>
        </authorList>
    </citation>
    <scope>NUCLEOTIDE SEQUENCE</scope>
</reference>
<feature type="transmembrane region" description="Helical" evidence="10">
    <location>
        <begin position="245"/>
        <end position="264"/>
    </location>
</feature>
<keyword evidence="12" id="KW-0150">Chloroplast</keyword>
<dbReference type="PANTHER" id="PTHR19376">
    <property type="entry name" value="DNA-DIRECTED RNA POLYMERASE"/>
    <property type="match status" value="1"/>
</dbReference>
<comment type="similarity">
    <text evidence="2">Belongs to the RNA polymerase beta' chain family. RpoC1 subfamily.</text>
</comment>
<evidence type="ECO:0000256" key="3">
    <source>
        <dbReference type="ARBA" id="ARBA00022478"/>
    </source>
</evidence>
<evidence type="ECO:0000256" key="5">
    <source>
        <dbReference type="ARBA" id="ARBA00022679"/>
    </source>
</evidence>
<dbReference type="EMBL" id="MH591102">
    <property type="protein sequence ID" value="AYC64716.1"/>
    <property type="molecule type" value="Genomic_DNA"/>
</dbReference>
<dbReference type="Gene3D" id="1.10.274.100">
    <property type="entry name" value="RNA polymerase Rpb1, domain 3"/>
    <property type="match status" value="1"/>
</dbReference>
<dbReference type="InterPro" id="IPR006592">
    <property type="entry name" value="RNA_pol_N"/>
</dbReference>
<keyword evidence="6 9" id="KW-0548">Nucleotidyltransferase</keyword>
<dbReference type="Gene3D" id="4.10.860.120">
    <property type="entry name" value="RNA polymerase II, clamp domain"/>
    <property type="match status" value="1"/>
</dbReference>
<evidence type="ECO:0000256" key="8">
    <source>
        <dbReference type="ARBA" id="ARBA00048552"/>
    </source>
</evidence>
<dbReference type="GO" id="GO:0003899">
    <property type="term" value="F:DNA-directed RNA polymerase activity"/>
    <property type="evidence" value="ECO:0007669"/>
    <property type="project" value="UniProtKB-EC"/>
</dbReference>
<dbReference type="GO" id="GO:0006351">
    <property type="term" value="P:DNA-templated transcription"/>
    <property type="evidence" value="ECO:0007669"/>
    <property type="project" value="InterPro"/>
</dbReference>
<evidence type="ECO:0000256" key="6">
    <source>
        <dbReference type="ARBA" id="ARBA00022695"/>
    </source>
</evidence>
<evidence type="ECO:0000313" key="12">
    <source>
        <dbReference type="EMBL" id="AYC64716.1"/>
    </source>
</evidence>
<keyword evidence="4 12" id="KW-0934">Plastid</keyword>
<dbReference type="Pfam" id="PF00623">
    <property type="entry name" value="RNA_pol_Rpb1_2"/>
    <property type="match status" value="2"/>
</dbReference>
<name>A0A386AZ49_9CHLO</name>
<dbReference type="Gene3D" id="1.10.40.90">
    <property type="match status" value="1"/>
</dbReference>
<dbReference type="GO" id="GO:0000428">
    <property type="term" value="C:DNA-directed RNA polymerase complex"/>
    <property type="evidence" value="ECO:0007669"/>
    <property type="project" value="UniProtKB-KW"/>
</dbReference>
<keyword evidence="3 9" id="KW-0240">DNA-directed RNA polymerase</keyword>
<dbReference type="SMART" id="SM00663">
    <property type="entry name" value="RPOLA_N"/>
    <property type="match status" value="1"/>
</dbReference>
<evidence type="ECO:0000256" key="7">
    <source>
        <dbReference type="ARBA" id="ARBA00023163"/>
    </source>
</evidence>
<dbReference type="InterPro" id="IPR044893">
    <property type="entry name" value="RNA_pol_Rpb1_clamp_domain"/>
</dbReference>
<dbReference type="PANTHER" id="PTHR19376:SF54">
    <property type="entry name" value="DNA-DIRECTED RNA POLYMERASE SUBUNIT BETA"/>
    <property type="match status" value="1"/>
</dbReference>
<evidence type="ECO:0000259" key="11">
    <source>
        <dbReference type="SMART" id="SM00663"/>
    </source>
</evidence>
<comment type="catalytic activity">
    <reaction evidence="8 9">
        <text>RNA(n) + a ribonucleoside 5'-triphosphate = RNA(n+1) + diphosphate</text>
        <dbReference type="Rhea" id="RHEA:21248"/>
        <dbReference type="Rhea" id="RHEA-COMP:14527"/>
        <dbReference type="Rhea" id="RHEA-COMP:17342"/>
        <dbReference type="ChEBI" id="CHEBI:33019"/>
        <dbReference type="ChEBI" id="CHEBI:61557"/>
        <dbReference type="ChEBI" id="CHEBI:140395"/>
        <dbReference type="EC" id="2.7.7.6"/>
    </reaction>
</comment>
<evidence type="ECO:0000256" key="10">
    <source>
        <dbReference type="SAM" id="Phobius"/>
    </source>
</evidence>
<dbReference type="InterPro" id="IPR042102">
    <property type="entry name" value="RNA_pol_Rpb1_3_sf"/>
</dbReference>
<geneLocation type="chloroplast" evidence="12"/>
<comment type="function">
    <text evidence="1 9">DNA-dependent RNA polymerase catalyzes the transcription of DNA into RNA using the four ribonucleoside triphosphates as substrates.</text>
</comment>
<dbReference type="Pfam" id="PF04997">
    <property type="entry name" value="RNA_pol_Rpb1_1"/>
    <property type="match status" value="1"/>
</dbReference>
<organism evidence="12">
    <name type="scientific">Boodleopsis sp. FL1161</name>
    <dbReference type="NCBI Taxonomy" id="2364084"/>
    <lineage>
        <taxon>Eukaryota</taxon>
        <taxon>Viridiplantae</taxon>
        <taxon>Chlorophyta</taxon>
        <taxon>core chlorophytes</taxon>
        <taxon>Ulvophyceae</taxon>
        <taxon>TCBD clade</taxon>
        <taxon>Bryopsidales</taxon>
        <taxon>Halimedineae</taxon>
        <taxon>Halimedaceae</taxon>
        <taxon>Rhipileae</taxon>
        <taxon>Boodleopsis</taxon>
    </lineage>
</organism>
<keyword evidence="5 9" id="KW-0808">Transferase</keyword>
<evidence type="ECO:0000256" key="9">
    <source>
        <dbReference type="RuleBase" id="RU004279"/>
    </source>
</evidence>